<feature type="non-terminal residue" evidence="2">
    <location>
        <position position="1"/>
    </location>
</feature>
<feature type="region of interest" description="Disordered" evidence="1">
    <location>
        <begin position="50"/>
        <end position="84"/>
    </location>
</feature>
<name>A0AA38L152_TAXCH</name>
<accession>A0AA38L152</accession>
<reference evidence="2 3" key="1">
    <citation type="journal article" date="2021" name="Nat. Plants">
        <title>The Taxus genome provides insights into paclitaxel biosynthesis.</title>
        <authorList>
            <person name="Xiong X."/>
            <person name="Gou J."/>
            <person name="Liao Q."/>
            <person name="Li Y."/>
            <person name="Zhou Q."/>
            <person name="Bi G."/>
            <person name="Li C."/>
            <person name="Du R."/>
            <person name="Wang X."/>
            <person name="Sun T."/>
            <person name="Guo L."/>
            <person name="Liang H."/>
            <person name="Lu P."/>
            <person name="Wu Y."/>
            <person name="Zhang Z."/>
            <person name="Ro D.K."/>
            <person name="Shang Y."/>
            <person name="Huang S."/>
            <person name="Yan J."/>
        </authorList>
    </citation>
    <scope>NUCLEOTIDE SEQUENCE [LARGE SCALE GENOMIC DNA]</scope>
    <source>
        <strain evidence="2">Ta-2019</strain>
    </source>
</reference>
<feature type="compositionally biased region" description="Polar residues" evidence="1">
    <location>
        <begin position="51"/>
        <end position="78"/>
    </location>
</feature>
<comment type="caution">
    <text evidence="2">The sequence shown here is derived from an EMBL/GenBank/DDBJ whole genome shotgun (WGS) entry which is preliminary data.</text>
</comment>
<proteinExistence type="predicted"/>
<keyword evidence="3" id="KW-1185">Reference proteome</keyword>
<evidence type="ECO:0000313" key="3">
    <source>
        <dbReference type="Proteomes" id="UP000824469"/>
    </source>
</evidence>
<dbReference type="EMBL" id="JAHRHJ020000006">
    <property type="protein sequence ID" value="KAH9311601.1"/>
    <property type="molecule type" value="Genomic_DNA"/>
</dbReference>
<organism evidence="2 3">
    <name type="scientific">Taxus chinensis</name>
    <name type="common">Chinese yew</name>
    <name type="synonym">Taxus wallichiana var. chinensis</name>
    <dbReference type="NCBI Taxonomy" id="29808"/>
    <lineage>
        <taxon>Eukaryota</taxon>
        <taxon>Viridiplantae</taxon>
        <taxon>Streptophyta</taxon>
        <taxon>Embryophyta</taxon>
        <taxon>Tracheophyta</taxon>
        <taxon>Spermatophyta</taxon>
        <taxon>Pinopsida</taxon>
        <taxon>Pinidae</taxon>
        <taxon>Conifers II</taxon>
        <taxon>Cupressales</taxon>
        <taxon>Taxaceae</taxon>
        <taxon>Taxus</taxon>
    </lineage>
</organism>
<dbReference type="AlphaFoldDB" id="A0AA38L152"/>
<gene>
    <name evidence="2" type="ORF">KI387_026636</name>
</gene>
<evidence type="ECO:0000256" key="1">
    <source>
        <dbReference type="SAM" id="MobiDB-lite"/>
    </source>
</evidence>
<dbReference type="Proteomes" id="UP000824469">
    <property type="component" value="Unassembled WGS sequence"/>
</dbReference>
<sequence>VWLISWGMSYKKGSFAKLYTLEVGPSKGKKEKDNNPSKRPMKVMFVRNGEDQVTTPVATLPQTVEVSDSSPQPEQGNPPSREDIFQLSIPLLVDSSS</sequence>
<evidence type="ECO:0000313" key="2">
    <source>
        <dbReference type="EMBL" id="KAH9311601.1"/>
    </source>
</evidence>
<protein>
    <submittedName>
        <fullName evidence="2">Uncharacterized protein</fullName>
    </submittedName>
</protein>